<dbReference type="Gene3D" id="3.20.20.450">
    <property type="entry name" value="EAL domain"/>
    <property type="match status" value="1"/>
</dbReference>
<dbReference type="Pfam" id="PF00990">
    <property type="entry name" value="GGDEF"/>
    <property type="match status" value="1"/>
</dbReference>
<gene>
    <name evidence="3" type="ORF">CWE08_03375</name>
</gene>
<dbReference type="OrthoDB" id="9804951at2"/>
<dbReference type="Gene3D" id="3.30.70.270">
    <property type="match status" value="1"/>
</dbReference>
<keyword evidence="3" id="KW-0808">Transferase</keyword>
<sequence length="607" mass="68092">MISDSDKNAVFRALADVFTFSEDTDFFDILSQRLAEILSVQHVVISRVDGETQMAYAHSFFSNGQHIAGVEYSLSGTPCEQVSSQTACHYVTNAAHDFPDDQMLVDLQVDSYMGYPLLDRQGDKYGLIAIMADKPFLDADLCLEVLRISGAQVAAELHRRSNESRMHELAFTDPVTGIANRTAFMHRIDREKKHADEKGEGLCLLVVNIRRFKEINDAHSHYVGDLLLAAVAERLSNTLSEQDFIARFSSDEFGILMPCTAENELPEAIERVKLAFSEPLDTGERLFGVEVRIGAAHYPSTTPEVSTLLQRASIALNHARHIASHSRIYDSSMSQQLLDEQQMLERLKLAINEEKLSLYYQPQFDVRTGKLCGAEALCRWHDEELGNVPPMQFIQLAEERGLIYSLGNWVVREAITQLQDWLTHYDGFAGTLSVNISALQFEDPYMANYLIEKTSDLPKGVFALELTESIMMQNPQHGMKQLQRLQDSGIGIAVDDFGTGYSSLSYLTQFPISVLKIDRTFIQKMYPGNHQHAIVTTIIAMAEALGLDTVAEGVETPEQEATLKALGCFCMQGFLRGKPVPANEFAERWLQPKLSDNESRINNKFLE</sequence>
<comment type="caution">
    <text evidence="3">The sequence shown here is derived from an EMBL/GenBank/DDBJ whole genome shotgun (WGS) entry which is preliminary data.</text>
</comment>
<accession>A0A432VZS5</accession>
<name>A0A432VZS5_9GAMM</name>
<dbReference type="InterPro" id="IPR001633">
    <property type="entry name" value="EAL_dom"/>
</dbReference>
<dbReference type="SUPFAM" id="SSF141868">
    <property type="entry name" value="EAL domain-like"/>
    <property type="match status" value="1"/>
</dbReference>
<dbReference type="Pfam" id="PF01590">
    <property type="entry name" value="GAF"/>
    <property type="match status" value="1"/>
</dbReference>
<dbReference type="Proteomes" id="UP000288395">
    <property type="component" value="Unassembled WGS sequence"/>
</dbReference>
<dbReference type="InterPro" id="IPR029016">
    <property type="entry name" value="GAF-like_dom_sf"/>
</dbReference>
<dbReference type="AlphaFoldDB" id="A0A432VZS5"/>
<dbReference type="InterPro" id="IPR029787">
    <property type="entry name" value="Nucleotide_cyclase"/>
</dbReference>
<dbReference type="Pfam" id="PF00563">
    <property type="entry name" value="EAL"/>
    <property type="match status" value="1"/>
</dbReference>
<protein>
    <submittedName>
        <fullName evidence="3">Histidine kinase</fullName>
    </submittedName>
</protein>
<dbReference type="NCBIfam" id="TIGR00254">
    <property type="entry name" value="GGDEF"/>
    <property type="match status" value="1"/>
</dbReference>
<feature type="domain" description="GGDEF" evidence="2">
    <location>
        <begin position="200"/>
        <end position="333"/>
    </location>
</feature>
<dbReference type="GO" id="GO:0016301">
    <property type="term" value="F:kinase activity"/>
    <property type="evidence" value="ECO:0007669"/>
    <property type="project" value="UniProtKB-KW"/>
</dbReference>
<dbReference type="SMART" id="SM00065">
    <property type="entry name" value="GAF"/>
    <property type="match status" value="1"/>
</dbReference>
<keyword evidence="3" id="KW-0418">Kinase</keyword>
<dbReference type="InterPro" id="IPR000160">
    <property type="entry name" value="GGDEF_dom"/>
</dbReference>
<keyword evidence="4" id="KW-1185">Reference proteome</keyword>
<dbReference type="SUPFAM" id="SSF55781">
    <property type="entry name" value="GAF domain-like"/>
    <property type="match status" value="1"/>
</dbReference>
<dbReference type="CDD" id="cd01948">
    <property type="entry name" value="EAL"/>
    <property type="match status" value="1"/>
</dbReference>
<dbReference type="PANTHER" id="PTHR44757:SF2">
    <property type="entry name" value="BIOFILM ARCHITECTURE MAINTENANCE PROTEIN MBAA"/>
    <property type="match status" value="1"/>
</dbReference>
<dbReference type="RefSeq" id="WP_126765637.1">
    <property type="nucleotide sequence ID" value="NZ_PIPJ01000002.1"/>
</dbReference>
<dbReference type="PROSITE" id="PS50883">
    <property type="entry name" value="EAL"/>
    <property type="match status" value="1"/>
</dbReference>
<evidence type="ECO:0000313" key="3">
    <source>
        <dbReference type="EMBL" id="RUO22242.1"/>
    </source>
</evidence>
<dbReference type="Gene3D" id="3.30.450.40">
    <property type="match status" value="1"/>
</dbReference>
<proteinExistence type="predicted"/>
<dbReference type="SUPFAM" id="SSF55073">
    <property type="entry name" value="Nucleotide cyclase"/>
    <property type="match status" value="1"/>
</dbReference>
<dbReference type="InterPro" id="IPR052155">
    <property type="entry name" value="Biofilm_reg_signaling"/>
</dbReference>
<reference evidence="4" key="1">
    <citation type="journal article" date="2018" name="Front. Microbiol.">
        <title>Genome-Based Analysis Reveals the Taxonomy and Diversity of the Family Idiomarinaceae.</title>
        <authorList>
            <person name="Liu Y."/>
            <person name="Lai Q."/>
            <person name="Shao Z."/>
        </authorList>
    </citation>
    <scope>NUCLEOTIDE SEQUENCE [LARGE SCALE GENOMIC DNA]</scope>
    <source>
        <strain evidence="4">GBPy7</strain>
    </source>
</reference>
<dbReference type="SMART" id="SM00052">
    <property type="entry name" value="EAL"/>
    <property type="match status" value="1"/>
</dbReference>
<evidence type="ECO:0000259" key="2">
    <source>
        <dbReference type="PROSITE" id="PS50887"/>
    </source>
</evidence>
<dbReference type="SMART" id="SM00267">
    <property type="entry name" value="GGDEF"/>
    <property type="match status" value="1"/>
</dbReference>
<dbReference type="InterPro" id="IPR043128">
    <property type="entry name" value="Rev_trsase/Diguanyl_cyclase"/>
</dbReference>
<dbReference type="InterPro" id="IPR003018">
    <property type="entry name" value="GAF"/>
</dbReference>
<organism evidence="3 4">
    <name type="scientific">Aliidiomarina iranensis</name>
    <dbReference type="NCBI Taxonomy" id="1434071"/>
    <lineage>
        <taxon>Bacteria</taxon>
        <taxon>Pseudomonadati</taxon>
        <taxon>Pseudomonadota</taxon>
        <taxon>Gammaproteobacteria</taxon>
        <taxon>Alteromonadales</taxon>
        <taxon>Idiomarinaceae</taxon>
        <taxon>Aliidiomarina</taxon>
    </lineage>
</organism>
<dbReference type="InterPro" id="IPR035919">
    <property type="entry name" value="EAL_sf"/>
</dbReference>
<evidence type="ECO:0000313" key="4">
    <source>
        <dbReference type="Proteomes" id="UP000288395"/>
    </source>
</evidence>
<evidence type="ECO:0000259" key="1">
    <source>
        <dbReference type="PROSITE" id="PS50883"/>
    </source>
</evidence>
<dbReference type="PROSITE" id="PS50887">
    <property type="entry name" value="GGDEF"/>
    <property type="match status" value="1"/>
</dbReference>
<dbReference type="PANTHER" id="PTHR44757">
    <property type="entry name" value="DIGUANYLATE CYCLASE DGCP"/>
    <property type="match status" value="1"/>
</dbReference>
<dbReference type="CDD" id="cd01949">
    <property type="entry name" value="GGDEF"/>
    <property type="match status" value="1"/>
</dbReference>
<feature type="domain" description="EAL" evidence="1">
    <location>
        <begin position="340"/>
        <end position="593"/>
    </location>
</feature>
<dbReference type="EMBL" id="PIPJ01000002">
    <property type="protein sequence ID" value="RUO22242.1"/>
    <property type="molecule type" value="Genomic_DNA"/>
</dbReference>